<dbReference type="GO" id="GO:0055085">
    <property type="term" value="P:transmembrane transport"/>
    <property type="evidence" value="ECO:0007669"/>
    <property type="project" value="InterPro"/>
</dbReference>
<name>A0A918CD34_AGRME</name>
<feature type="transmembrane region" description="Helical" evidence="7">
    <location>
        <begin position="107"/>
        <end position="137"/>
    </location>
</feature>
<dbReference type="Gene3D" id="1.10.3720.10">
    <property type="entry name" value="MetI-like"/>
    <property type="match status" value="1"/>
</dbReference>
<keyword evidence="10" id="KW-1185">Reference proteome</keyword>
<keyword evidence="5 7" id="KW-1133">Transmembrane helix</keyword>
<keyword evidence="6 7" id="KW-0472">Membrane</keyword>
<dbReference type="PROSITE" id="PS50928">
    <property type="entry name" value="ABC_TM1"/>
    <property type="match status" value="1"/>
</dbReference>
<dbReference type="Proteomes" id="UP000610303">
    <property type="component" value="Unassembled WGS sequence"/>
</dbReference>
<dbReference type="InterPro" id="IPR035906">
    <property type="entry name" value="MetI-like_sf"/>
</dbReference>
<dbReference type="GO" id="GO:0005886">
    <property type="term" value="C:plasma membrane"/>
    <property type="evidence" value="ECO:0007669"/>
    <property type="project" value="UniProtKB-SubCell"/>
</dbReference>
<keyword evidence="2 7" id="KW-0813">Transport</keyword>
<evidence type="ECO:0000256" key="5">
    <source>
        <dbReference type="ARBA" id="ARBA00022989"/>
    </source>
</evidence>
<keyword evidence="4 7" id="KW-0812">Transmembrane</keyword>
<evidence type="ECO:0000256" key="7">
    <source>
        <dbReference type="RuleBase" id="RU363032"/>
    </source>
</evidence>
<sequence>MRRAHPVRRVLGELWLVALLVAVLLVATALAPSLYFPPLGEVLAAIARGFVDGPLLGHLAYSLGNLLAGLAIGAVAGVSIGLLLGMSELAHRVVDPALQLLRATPKVALIPLLVALLGLGAEPKIAIVALAAVWPILLNTVDGVRGLEANAVDVARAFQIPLGLRIRRVILPAALPQILAGVAIALSLGVTVLVVSEMYAATQGIGFSVLQSGRSFDIVGTWAGTIVLGVVGYLLNLAMLAVERRALHWHHGPLDGSTEERGARG</sequence>
<dbReference type="PANTHER" id="PTHR30151:SF25">
    <property type="entry name" value="TAURINE TRANSPORT SYSTEM PERMEASE PROTEIN TAUC"/>
    <property type="match status" value="1"/>
</dbReference>
<evidence type="ECO:0000259" key="8">
    <source>
        <dbReference type="PROSITE" id="PS50928"/>
    </source>
</evidence>
<evidence type="ECO:0000256" key="3">
    <source>
        <dbReference type="ARBA" id="ARBA00022475"/>
    </source>
</evidence>
<evidence type="ECO:0000313" key="10">
    <source>
        <dbReference type="Proteomes" id="UP000610303"/>
    </source>
</evidence>
<reference evidence="9" key="1">
    <citation type="journal article" date="2014" name="Int. J. Syst. Evol. Microbiol.">
        <title>Complete genome sequence of Corynebacterium casei LMG S-19264T (=DSM 44701T), isolated from a smear-ripened cheese.</title>
        <authorList>
            <consortium name="US DOE Joint Genome Institute (JGI-PGF)"/>
            <person name="Walter F."/>
            <person name="Albersmeier A."/>
            <person name="Kalinowski J."/>
            <person name="Ruckert C."/>
        </authorList>
    </citation>
    <scope>NUCLEOTIDE SEQUENCE</scope>
    <source>
        <strain evidence="9">JCM 3346</strain>
    </source>
</reference>
<dbReference type="EMBL" id="BMRJ01000001">
    <property type="protein sequence ID" value="GGR14801.1"/>
    <property type="molecule type" value="Genomic_DNA"/>
</dbReference>
<evidence type="ECO:0000256" key="1">
    <source>
        <dbReference type="ARBA" id="ARBA00004651"/>
    </source>
</evidence>
<keyword evidence="3" id="KW-1003">Cell membrane</keyword>
<dbReference type="InterPro" id="IPR000515">
    <property type="entry name" value="MetI-like"/>
</dbReference>
<protein>
    <submittedName>
        <fullName evidence="9">Nitrate ABC transporter permease</fullName>
    </submittedName>
</protein>
<feature type="transmembrane region" description="Helical" evidence="7">
    <location>
        <begin position="60"/>
        <end position="86"/>
    </location>
</feature>
<evidence type="ECO:0000256" key="4">
    <source>
        <dbReference type="ARBA" id="ARBA00022692"/>
    </source>
</evidence>
<comment type="caution">
    <text evidence="9">The sequence shown here is derived from an EMBL/GenBank/DDBJ whole genome shotgun (WGS) entry which is preliminary data.</text>
</comment>
<comment type="similarity">
    <text evidence="7">Belongs to the binding-protein-dependent transport system permease family.</text>
</comment>
<dbReference type="AlphaFoldDB" id="A0A918CD34"/>
<dbReference type="PANTHER" id="PTHR30151">
    <property type="entry name" value="ALKANE SULFONATE ABC TRANSPORTER-RELATED, MEMBRANE SUBUNIT"/>
    <property type="match status" value="1"/>
</dbReference>
<dbReference type="CDD" id="cd06261">
    <property type="entry name" value="TM_PBP2"/>
    <property type="match status" value="1"/>
</dbReference>
<dbReference type="GO" id="GO:0010438">
    <property type="term" value="P:cellular response to sulfur starvation"/>
    <property type="evidence" value="ECO:0007669"/>
    <property type="project" value="TreeGrafter"/>
</dbReference>
<accession>A0A918CD34</accession>
<reference evidence="9" key="2">
    <citation type="submission" date="2020-09" db="EMBL/GenBank/DDBJ databases">
        <authorList>
            <person name="Sun Q."/>
            <person name="Ohkuma M."/>
        </authorList>
    </citation>
    <scope>NUCLEOTIDE SEQUENCE</scope>
    <source>
        <strain evidence="9">JCM 3346</strain>
    </source>
</reference>
<dbReference type="Pfam" id="PF00528">
    <property type="entry name" value="BPD_transp_1"/>
    <property type="match status" value="1"/>
</dbReference>
<proteinExistence type="inferred from homology"/>
<feature type="transmembrane region" description="Helical" evidence="7">
    <location>
        <begin position="221"/>
        <end position="242"/>
    </location>
</feature>
<dbReference type="RefSeq" id="WP_189083664.1">
    <property type="nucleotide sequence ID" value="NZ_BMRJ01000001.1"/>
</dbReference>
<dbReference type="SUPFAM" id="SSF161098">
    <property type="entry name" value="MetI-like"/>
    <property type="match status" value="1"/>
</dbReference>
<organism evidence="9 10">
    <name type="scientific">Agromyces mediolanus</name>
    <name type="common">Corynebacterium mediolanum</name>
    <dbReference type="NCBI Taxonomy" id="41986"/>
    <lineage>
        <taxon>Bacteria</taxon>
        <taxon>Bacillati</taxon>
        <taxon>Actinomycetota</taxon>
        <taxon>Actinomycetes</taxon>
        <taxon>Micrococcales</taxon>
        <taxon>Microbacteriaceae</taxon>
        <taxon>Agromyces</taxon>
    </lineage>
</organism>
<gene>
    <name evidence="9" type="primary">ssuC</name>
    <name evidence="9" type="ORF">GCM10010196_04320</name>
</gene>
<evidence type="ECO:0000256" key="6">
    <source>
        <dbReference type="ARBA" id="ARBA00023136"/>
    </source>
</evidence>
<comment type="subcellular location">
    <subcellularLocation>
        <location evidence="1 7">Cell membrane</location>
        <topology evidence="1 7">Multi-pass membrane protein</topology>
    </subcellularLocation>
</comment>
<feature type="domain" description="ABC transmembrane type-1" evidence="8">
    <location>
        <begin position="59"/>
        <end position="243"/>
    </location>
</feature>
<evidence type="ECO:0000313" key="9">
    <source>
        <dbReference type="EMBL" id="GGR14801.1"/>
    </source>
</evidence>
<evidence type="ECO:0000256" key="2">
    <source>
        <dbReference type="ARBA" id="ARBA00022448"/>
    </source>
</evidence>
<feature type="transmembrane region" description="Helical" evidence="7">
    <location>
        <begin position="178"/>
        <end position="201"/>
    </location>
</feature>